<organism evidence="1 2">
    <name type="scientific">Salix suchowensis</name>
    <dbReference type="NCBI Taxonomy" id="1278906"/>
    <lineage>
        <taxon>Eukaryota</taxon>
        <taxon>Viridiplantae</taxon>
        <taxon>Streptophyta</taxon>
        <taxon>Embryophyta</taxon>
        <taxon>Tracheophyta</taxon>
        <taxon>Spermatophyta</taxon>
        <taxon>Magnoliopsida</taxon>
        <taxon>eudicotyledons</taxon>
        <taxon>Gunneridae</taxon>
        <taxon>Pentapetalae</taxon>
        <taxon>rosids</taxon>
        <taxon>fabids</taxon>
        <taxon>Malpighiales</taxon>
        <taxon>Salicaceae</taxon>
        <taxon>Saliceae</taxon>
        <taxon>Salix</taxon>
    </lineage>
</organism>
<dbReference type="EMBL" id="JAPFFI010000009">
    <property type="protein sequence ID" value="KAJ6381600.1"/>
    <property type="molecule type" value="Genomic_DNA"/>
</dbReference>
<gene>
    <name evidence="1" type="ORF">OIU77_030307</name>
</gene>
<reference evidence="1" key="1">
    <citation type="submission" date="2022-10" db="EMBL/GenBank/DDBJ databases">
        <authorList>
            <person name="Hyden B.L."/>
            <person name="Feng K."/>
            <person name="Yates T."/>
            <person name="Jawdy S."/>
            <person name="Smart L.B."/>
            <person name="Muchero W."/>
        </authorList>
    </citation>
    <scope>NUCLEOTIDE SEQUENCE</scope>
    <source>
        <tissue evidence="1">Shoot tip</tissue>
    </source>
</reference>
<evidence type="ECO:0000313" key="1">
    <source>
        <dbReference type="EMBL" id="KAJ6381600.1"/>
    </source>
</evidence>
<comment type="caution">
    <text evidence="1">The sequence shown here is derived from an EMBL/GenBank/DDBJ whole genome shotgun (WGS) entry which is preliminary data.</text>
</comment>
<sequence length="64" mass="7094">MRILLNPKRACFTGVLFAQAQPSVFQPIMASGSSFQKTSFCEVFSELITSHIVLKVNSYVHSSN</sequence>
<accession>A0ABQ9BF36</accession>
<keyword evidence="2" id="KW-1185">Reference proteome</keyword>
<reference evidence="1" key="2">
    <citation type="journal article" date="2023" name="Int. J. Mol. Sci.">
        <title>De Novo Assembly and Annotation of 11 Diverse Shrub Willow (Salix) Genomes Reveals Novel Gene Organization in Sex-Linked Regions.</title>
        <authorList>
            <person name="Hyden B."/>
            <person name="Feng K."/>
            <person name="Yates T.B."/>
            <person name="Jawdy S."/>
            <person name="Cereghino C."/>
            <person name="Smart L.B."/>
            <person name="Muchero W."/>
        </authorList>
    </citation>
    <scope>NUCLEOTIDE SEQUENCE</scope>
    <source>
        <tissue evidence="1">Shoot tip</tissue>
    </source>
</reference>
<proteinExistence type="predicted"/>
<protein>
    <submittedName>
        <fullName evidence="1">Uncharacterized protein</fullName>
    </submittedName>
</protein>
<evidence type="ECO:0000313" key="2">
    <source>
        <dbReference type="Proteomes" id="UP001141253"/>
    </source>
</evidence>
<dbReference type="Proteomes" id="UP001141253">
    <property type="component" value="Chromosome 6"/>
</dbReference>
<name>A0ABQ9BF36_9ROSI</name>